<reference evidence="1 2" key="1">
    <citation type="journal article" date="2011" name="J. Bacteriol.">
        <title>Complete genome sequence of the plant pathogen Ralstonia solanacearum strain Po82.</title>
        <authorList>
            <person name="Xu J."/>
            <person name="Zheng H.J."/>
            <person name="Liu L."/>
            <person name="Pan Z.C."/>
            <person name="Prior P."/>
            <person name="Tang B."/>
            <person name="Xu J.S."/>
            <person name="Zhang H."/>
            <person name="Tian Q."/>
            <person name="Zhang L.Q."/>
            <person name="Feng J."/>
        </authorList>
    </citation>
    <scope>NUCLEOTIDE SEQUENCE [LARGE SCALE GENOMIC DNA]</scope>
    <source>
        <strain evidence="2">Po82</strain>
    </source>
</reference>
<evidence type="ECO:0000313" key="2">
    <source>
        <dbReference type="Proteomes" id="UP000007953"/>
    </source>
</evidence>
<dbReference type="Proteomes" id="UP000007953">
    <property type="component" value="Plasmid megaplasmid"/>
</dbReference>
<evidence type="ECO:0000313" key="1">
    <source>
        <dbReference type="EMBL" id="AEG70700.1"/>
    </source>
</evidence>
<dbReference type="HOGENOM" id="CLU_489888_0_0_4"/>
<dbReference type="PATRIC" id="fig|1031711.3.peg.3338"/>
<dbReference type="EMBL" id="CP002820">
    <property type="protein sequence ID" value="AEG70700.1"/>
    <property type="molecule type" value="Genomic_DNA"/>
</dbReference>
<accession>F6G823</accession>
<keyword evidence="1" id="KW-0614">Plasmid</keyword>
<geneLocation type="plasmid" evidence="2"/>
<proteinExistence type="predicted"/>
<gene>
    <name evidence="1" type="ordered locus">RSPO_m00058</name>
</gene>
<sequence>MSLTCTHASYGKVNISSSPVQRENIGLQAKRLGWLLDIPLTSAKEILARGPYRCDSWIDLESRVDSGMAGPRMISLSLVGSEPSAMTFFDSHLDEIAESISRIVLTNSNRLGLREIAYEVFTGQRKEMSLADVLPSVPEFDWEPAKLGPDPYAVMFATVSVNGIAFRLVATRIYVPRYFEFDSEISSDPDLAEPLGKLRIMWSDPSAWRDAAQAFLCTPDDDWEAELVLPEEHLDEAMAKHASWFEGAMSTVARADQYTDDPEERLVPYLCSQGPYAVFGFPMASQLGGTVPVPNVDCQLSDTHDRQPLLIGGWPVCLEWYEVGGLSEGGDFDEYISLVRETVPYPDAHRTDQQILTSGLLFVRPATGFDLVHAVSIEIKVESNEEALTLKSDDLPLAAKILSAIASRQIHIDRRHPRRYFCVLDVTKHPEVSGLRLVVDIELPFGGFVGSNLTDRVIPVEKDGVKFLLVELRTCALALVKLLGKKTLIDALTHGLIVRCASGLAKGLDVEPPWIEKLVDVEPSVAELFDQRVDFSGSLFDLFRNVRVVKFKRDNK</sequence>
<dbReference type="AlphaFoldDB" id="F6G823"/>
<dbReference type="KEGG" id="rsn:RSPO_m00058"/>
<protein>
    <submittedName>
        <fullName evidence="1">Uncharacterized protein</fullName>
    </submittedName>
</protein>
<name>F6G823_RALS8</name>
<organism evidence="1 2">
    <name type="scientific">Ralstonia solanacearum (strain Po82)</name>
    <dbReference type="NCBI Taxonomy" id="1031711"/>
    <lineage>
        <taxon>Bacteria</taxon>
        <taxon>Pseudomonadati</taxon>
        <taxon>Pseudomonadota</taxon>
        <taxon>Betaproteobacteria</taxon>
        <taxon>Burkholderiales</taxon>
        <taxon>Burkholderiaceae</taxon>
        <taxon>Ralstonia</taxon>
        <taxon>Ralstonia solanacearum species complex</taxon>
    </lineage>
</organism>